<evidence type="ECO:0000313" key="16">
    <source>
        <dbReference type="EMBL" id="PKY09748.1"/>
    </source>
</evidence>
<dbReference type="OrthoDB" id="5905204at2"/>
<comment type="catalytic activity">
    <reaction evidence="11">
        <text>ATP + H2O = ADP + phosphate + H(+)</text>
        <dbReference type="Rhea" id="RHEA:13065"/>
        <dbReference type="ChEBI" id="CHEBI:15377"/>
        <dbReference type="ChEBI" id="CHEBI:15378"/>
        <dbReference type="ChEBI" id="CHEBI:30616"/>
        <dbReference type="ChEBI" id="CHEBI:43474"/>
        <dbReference type="ChEBI" id="CHEBI:456216"/>
        <dbReference type="EC" id="5.6.2.4"/>
    </reaction>
</comment>
<dbReference type="InterPro" id="IPR013986">
    <property type="entry name" value="DExx_box_DNA_helicase_dom_sf"/>
</dbReference>
<comment type="catalytic activity">
    <reaction evidence="8">
        <text>Couples ATP hydrolysis with the unwinding of duplex DNA by translocating in the 3'-5' direction.</text>
        <dbReference type="EC" id="5.6.2.4"/>
    </reaction>
</comment>
<protein>
    <recommendedName>
        <fullName evidence="9">DNA 3'-5' helicase</fullName>
        <ecNumber evidence="9">5.6.2.4</ecNumber>
    </recommendedName>
    <alternativeName>
        <fullName evidence="10">DNA 3'-5' helicase II</fullName>
    </alternativeName>
</protein>
<keyword evidence="5 12" id="KW-0067">ATP-binding</keyword>
<feature type="binding site" evidence="12">
    <location>
        <begin position="30"/>
        <end position="37"/>
    </location>
    <ligand>
        <name>ATP</name>
        <dbReference type="ChEBI" id="CHEBI:30616"/>
    </ligand>
</feature>
<evidence type="ECO:0000313" key="17">
    <source>
        <dbReference type="Proteomes" id="UP000234329"/>
    </source>
</evidence>
<dbReference type="SUPFAM" id="SSF52540">
    <property type="entry name" value="P-loop containing nucleoside triphosphate hydrolases"/>
    <property type="match status" value="1"/>
</dbReference>
<dbReference type="GO" id="GO:0005524">
    <property type="term" value="F:ATP binding"/>
    <property type="evidence" value="ECO:0007669"/>
    <property type="project" value="UniProtKB-UniRule"/>
</dbReference>
<evidence type="ECO:0000256" key="10">
    <source>
        <dbReference type="ARBA" id="ARBA00034923"/>
    </source>
</evidence>
<evidence type="ECO:0000256" key="13">
    <source>
        <dbReference type="SAM" id="MobiDB-lite"/>
    </source>
</evidence>
<evidence type="ECO:0000256" key="9">
    <source>
        <dbReference type="ARBA" id="ARBA00034808"/>
    </source>
</evidence>
<keyword evidence="6" id="KW-0238">DNA-binding</keyword>
<dbReference type="Pfam" id="PF00580">
    <property type="entry name" value="UvrD-helicase"/>
    <property type="match status" value="1"/>
</dbReference>
<reference evidence="16 17" key="1">
    <citation type="submission" date="2017-03" db="EMBL/GenBank/DDBJ databases">
        <title>Draft genime sequence of the acidophilic sulfur-oxidizing bacterium Acidithiobacillus sp. SH, isolated from seawater.</title>
        <authorList>
            <person name="Sharmin S."/>
            <person name="Tokuhisa M."/>
            <person name="Kanao T."/>
            <person name="Kamimura K."/>
        </authorList>
    </citation>
    <scope>NUCLEOTIDE SEQUENCE [LARGE SCALE GENOMIC DNA]</scope>
    <source>
        <strain evidence="16 17">SH</strain>
    </source>
</reference>
<evidence type="ECO:0000256" key="1">
    <source>
        <dbReference type="ARBA" id="ARBA00009922"/>
    </source>
</evidence>
<feature type="compositionally biased region" description="Acidic residues" evidence="13">
    <location>
        <begin position="343"/>
        <end position="363"/>
    </location>
</feature>
<dbReference type="PANTHER" id="PTHR11070">
    <property type="entry name" value="UVRD / RECB / PCRA DNA HELICASE FAMILY MEMBER"/>
    <property type="match status" value="1"/>
</dbReference>
<dbReference type="CDD" id="cd17932">
    <property type="entry name" value="DEXQc_UvrD"/>
    <property type="match status" value="1"/>
</dbReference>
<dbReference type="InterPro" id="IPR000212">
    <property type="entry name" value="DNA_helicase_UvrD/REP"/>
</dbReference>
<dbReference type="GO" id="GO:0043138">
    <property type="term" value="F:3'-5' DNA helicase activity"/>
    <property type="evidence" value="ECO:0007669"/>
    <property type="project" value="UniProtKB-EC"/>
</dbReference>
<evidence type="ECO:0000256" key="3">
    <source>
        <dbReference type="ARBA" id="ARBA00022801"/>
    </source>
</evidence>
<dbReference type="GO" id="GO:0003677">
    <property type="term" value="F:DNA binding"/>
    <property type="evidence" value="ECO:0007669"/>
    <property type="project" value="UniProtKB-KW"/>
</dbReference>
<feature type="domain" description="UvrD-like helicase C-terminal" evidence="15">
    <location>
        <begin position="279"/>
        <end position="608"/>
    </location>
</feature>
<dbReference type="EC" id="5.6.2.4" evidence="9"/>
<keyword evidence="4 12" id="KW-0347">Helicase</keyword>
<evidence type="ECO:0000256" key="8">
    <source>
        <dbReference type="ARBA" id="ARBA00034617"/>
    </source>
</evidence>
<evidence type="ECO:0000256" key="12">
    <source>
        <dbReference type="PROSITE-ProRule" id="PRU00560"/>
    </source>
</evidence>
<dbReference type="Pfam" id="PF13361">
    <property type="entry name" value="UvrD_C"/>
    <property type="match status" value="1"/>
</dbReference>
<keyword evidence="17" id="KW-1185">Reference proteome</keyword>
<dbReference type="Gene3D" id="1.10.486.10">
    <property type="entry name" value="PCRA, domain 4"/>
    <property type="match status" value="1"/>
</dbReference>
<dbReference type="AlphaFoldDB" id="A0A2I1DIQ5"/>
<dbReference type="InterPro" id="IPR014017">
    <property type="entry name" value="DNA_helicase_UvrD-like_C"/>
</dbReference>
<evidence type="ECO:0000256" key="6">
    <source>
        <dbReference type="ARBA" id="ARBA00023125"/>
    </source>
</evidence>
<name>A0A2I1DIQ5_9PROT</name>
<dbReference type="InterPro" id="IPR027417">
    <property type="entry name" value="P-loop_NTPase"/>
</dbReference>
<feature type="region of interest" description="Disordered" evidence="13">
    <location>
        <begin position="342"/>
        <end position="368"/>
    </location>
</feature>
<dbReference type="Gene3D" id="1.10.10.160">
    <property type="match status" value="1"/>
</dbReference>
<evidence type="ECO:0000259" key="15">
    <source>
        <dbReference type="PROSITE" id="PS51217"/>
    </source>
</evidence>
<comment type="similarity">
    <text evidence="1">Belongs to the helicase family. UvrD subfamily.</text>
</comment>
<keyword evidence="3 12" id="KW-0378">Hydrolase</keyword>
<dbReference type="Proteomes" id="UP000234329">
    <property type="component" value="Unassembled WGS sequence"/>
</dbReference>
<sequence length="674" mass="74409">MKSKTQSILARLSESQLPAALDEGHTVMVAGPGSGKTTTMVAKAAYLSEKYGPEKVAMLTFTRNAAQEMRERLGAAIGVHEAAAVHISTLHVAMGEIVSKVSKWKKRKRLRPGEALSMIHKSLDEAHGARLDNNQRARCFTAFNLIRSRYPLPDKPPDGNSETVIAYAAVVSYLESLKELNLTDYDSMLKDSVEALQMGLAKPMDRRFLIVDEYQDTDETQHEWIKIHARHGVMVTIVGDDDQSIYAFRGSIGYKSMVDFMESFPHNRYNVTTTYRTAPLIMKAATNMIGRNAQRLDKDVKSGVSSNPGVIEFRVYKRNGLLQEARMSQDLSGFYTIDSGDMVTDEESCGDPDNDTDPQDDAESAAADVGGAAYQEASAAVDYVAGLMQFEGGVGAILARTNFSLGMLEARARQIGIPYQRSGAGVFLDKPHISEALALISMGFELPNKKNVGMALSLYQITPASISQVIKVMGACGACADPFDFLFDSELYAGLDTVDDATKLRAFREAIADWRDLVLTRGKCLTRDMIQEIQNGLSALLSDVCLYQSDKGKKLNELNFFFSFVGHKVDGSIQERVRSAARILGGEPSTTNSDSRQLYIGTLHSAKGMEFDYVWLLRCNATDPQDGMDLVSSIEEERRLFYVGMTRAKTHLFFSAIQTSRSKSIVRYIGECLR</sequence>
<evidence type="ECO:0000256" key="2">
    <source>
        <dbReference type="ARBA" id="ARBA00022741"/>
    </source>
</evidence>
<evidence type="ECO:0000256" key="5">
    <source>
        <dbReference type="ARBA" id="ARBA00022840"/>
    </source>
</evidence>
<comment type="caution">
    <text evidence="16">The sequence shown here is derived from an EMBL/GenBank/DDBJ whole genome shotgun (WGS) entry which is preliminary data.</text>
</comment>
<dbReference type="InterPro" id="IPR014016">
    <property type="entry name" value="UvrD-like_ATP-bd"/>
</dbReference>
<evidence type="ECO:0000256" key="4">
    <source>
        <dbReference type="ARBA" id="ARBA00022806"/>
    </source>
</evidence>
<dbReference type="GO" id="GO:0016887">
    <property type="term" value="F:ATP hydrolysis activity"/>
    <property type="evidence" value="ECO:0007669"/>
    <property type="project" value="RHEA"/>
</dbReference>
<dbReference type="PROSITE" id="PS51217">
    <property type="entry name" value="UVRD_HELICASE_CTER"/>
    <property type="match status" value="1"/>
</dbReference>
<dbReference type="PANTHER" id="PTHR11070:SF2">
    <property type="entry name" value="ATP-DEPENDENT DNA HELICASE SRS2"/>
    <property type="match status" value="1"/>
</dbReference>
<dbReference type="EMBL" id="MXAV01000051">
    <property type="protein sequence ID" value="PKY09748.1"/>
    <property type="molecule type" value="Genomic_DNA"/>
</dbReference>
<evidence type="ECO:0000256" key="11">
    <source>
        <dbReference type="ARBA" id="ARBA00048988"/>
    </source>
</evidence>
<evidence type="ECO:0000256" key="7">
    <source>
        <dbReference type="ARBA" id="ARBA00023235"/>
    </source>
</evidence>
<keyword evidence="2 12" id="KW-0547">Nucleotide-binding</keyword>
<dbReference type="InParanoid" id="A0A2I1DIQ5"/>
<dbReference type="GO" id="GO:0000725">
    <property type="term" value="P:recombinational repair"/>
    <property type="evidence" value="ECO:0007669"/>
    <property type="project" value="TreeGrafter"/>
</dbReference>
<dbReference type="PROSITE" id="PS51198">
    <property type="entry name" value="UVRD_HELICASE_ATP_BIND"/>
    <property type="match status" value="1"/>
</dbReference>
<dbReference type="RefSeq" id="WP_101538767.1">
    <property type="nucleotide sequence ID" value="NZ_MXAV01000051.1"/>
</dbReference>
<proteinExistence type="inferred from homology"/>
<keyword evidence="7" id="KW-0413">Isomerase</keyword>
<gene>
    <name evidence="16" type="ORF">B1757_13185</name>
</gene>
<organism evidence="16 17">
    <name type="scientific">Acidithiobacillus marinus</name>
    <dbReference type="NCBI Taxonomy" id="187490"/>
    <lineage>
        <taxon>Bacteria</taxon>
        <taxon>Pseudomonadati</taxon>
        <taxon>Pseudomonadota</taxon>
        <taxon>Acidithiobacillia</taxon>
        <taxon>Acidithiobacillales</taxon>
        <taxon>Acidithiobacillaceae</taxon>
        <taxon>Acidithiobacillus</taxon>
    </lineage>
</organism>
<feature type="domain" description="UvrD-like helicase ATP-binding" evidence="14">
    <location>
        <begin position="9"/>
        <end position="278"/>
    </location>
</feature>
<dbReference type="Gene3D" id="3.40.50.300">
    <property type="entry name" value="P-loop containing nucleotide triphosphate hydrolases"/>
    <property type="match status" value="2"/>
</dbReference>
<accession>A0A2I1DIQ5</accession>
<evidence type="ECO:0000259" key="14">
    <source>
        <dbReference type="PROSITE" id="PS51198"/>
    </source>
</evidence>